<dbReference type="Pfam" id="PF03860">
    <property type="entry name" value="Csp"/>
    <property type="match status" value="1"/>
</dbReference>
<comment type="caution">
    <text evidence="1">The sequence shown here is derived from an EMBL/GenBank/DDBJ whole genome shotgun (WGS) entry which is preliminary data.</text>
</comment>
<keyword evidence="2" id="KW-1185">Reference proteome</keyword>
<proteinExistence type="predicted"/>
<sequence length="115" mass="12641">MAMTNIEMETQTQIAACLEAMNACNKCYVSSLKEYDLGILRESIRLNREAAEICSFAASALSRGTEYKEEILSLVVKACRACVAECEKHEHLHCKECVDSCRKCAEVCSPAGLAV</sequence>
<accession>A0ABW3Q5E3</accession>
<organism evidence="1 2">
    <name type="scientific">Paenibacillus provencensis</name>
    <dbReference type="NCBI Taxonomy" id="441151"/>
    <lineage>
        <taxon>Bacteria</taxon>
        <taxon>Bacillati</taxon>
        <taxon>Bacillota</taxon>
        <taxon>Bacilli</taxon>
        <taxon>Bacillales</taxon>
        <taxon>Paenibacillaceae</taxon>
        <taxon>Paenibacillus</taxon>
    </lineage>
</organism>
<evidence type="ECO:0000313" key="2">
    <source>
        <dbReference type="Proteomes" id="UP001597169"/>
    </source>
</evidence>
<dbReference type="InterPro" id="IPR005560">
    <property type="entry name" value="Csp_YhjQ"/>
</dbReference>
<dbReference type="InterPro" id="IPR044543">
    <property type="entry name" value="YHJQ-like"/>
</dbReference>
<reference evidence="2" key="1">
    <citation type="journal article" date="2019" name="Int. J. Syst. Evol. Microbiol.">
        <title>The Global Catalogue of Microorganisms (GCM) 10K type strain sequencing project: providing services to taxonomists for standard genome sequencing and annotation.</title>
        <authorList>
            <consortium name="The Broad Institute Genomics Platform"/>
            <consortium name="The Broad Institute Genome Sequencing Center for Infectious Disease"/>
            <person name="Wu L."/>
            <person name="Ma J."/>
        </authorList>
    </citation>
    <scope>NUCLEOTIDE SEQUENCE [LARGE SCALE GENOMIC DNA]</scope>
    <source>
        <strain evidence="2">CCUG 53519</strain>
    </source>
</reference>
<dbReference type="Gene3D" id="1.20.1270.360">
    <property type="match status" value="1"/>
</dbReference>
<dbReference type="RefSeq" id="WP_379292711.1">
    <property type="nucleotide sequence ID" value="NZ_JBHTKX010000001.1"/>
</dbReference>
<gene>
    <name evidence="1" type="ORF">ACFQ3J_09880</name>
</gene>
<dbReference type="EMBL" id="JBHTKX010000001">
    <property type="protein sequence ID" value="MFD1128481.1"/>
    <property type="molecule type" value="Genomic_DNA"/>
</dbReference>
<dbReference type="PANTHER" id="PTHR37310:SF1">
    <property type="entry name" value="CYTOPLASMIC PROTEIN"/>
    <property type="match status" value="1"/>
</dbReference>
<name>A0ABW3Q5E3_9BACL</name>
<evidence type="ECO:0000313" key="1">
    <source>
        <dbReference type="EMBL" id="MFD1128481.1"/>
    </source>
</evidence>
<dbReference type="PANTHER" id="PTHR37310">
    <property type="entry name" value="CYTOPLASMIC PROTEIN-RELATED"/>
    <property type="match status" value="1"/>
</dbReference>
<dbReference type="Proteomes" id="UP001597169">
    <property type="component" value="Unassembled WGS sequence"/>
</dbReference>
<protein>
    <submittedName>
        <fullName evidence="1">Four-helix bundle copper-binding protein</fullName>
    </submittedName>
</protein>
<dbReference type="CDD" id="cd08026">
    <property type="entry name" value="DUF326"/>
    <property type="match status" value="1"/>
</dbReference>